<dbReference type="HOGENOM" id="CLU_134812_0_0_1"/>
<reference evidence="2" key="1">
    <citation type="submission" date="2015-04" db="UniProtKB">
        <authorList>
            <consortium name="EnsemblPlants"/>
        </authorList>
    </citation>
    <scope>IDENTIFICATION</scope>
</reference>
<evidence type="ECO:0000256" key="1">
    <source>
        <dbReference type="SAM" id="MobiDB-lite"/>
    </source>
</evidence>
<dbReference type="GO" id="GO:0005739">
    <property type="term" value="C:mitochondrion"/>
    <property type="evidence" value="ECO:0007669"/>
    <property type="project" value="TreeGrafter"/>
</dbReference>
<dbReference type="PANTHER" id="PTHR38355:SF1">
    <property type="entry name" value="OS06G0149500 PROTEIN"/>
    <property type="match status" value="1"/>
</dbReference>
<accession>A0A0E0A525</accession>
<dbReference type="Gramene" id="OGLUM06G03340.2">
    <property type="protein sequence ID" value="OGLUM06G03340.2"/>
    <property type="gene ID" value="OGLUM06G03340"/>
</dbReference>
<protein>
    <submittedName>
        <fullName evidence="2">Uncharacterized protein</fullName>
    </submittedName>
</protein>
<dbReference type="STRING" id="40148.A0A0E0A525"/>
<evidence type="ECO:0000313" key="3">
    <source>
        <dbReference type="Proteomes" id="UP000026961"/>
    </source>
</evidence>
<reference evidence="2" key="2">
    <citation type="submission" date="2018-05" db="EMBL/GenBank/DDBJ databases">
        <title>OgluRS3 (Oryza glumaepatula Reference Sequence Version 3).</title>
        <authorList>
            <person name="Zhang J."/>
            <person name="Kudrna D."/>
            <person name="Lee S."/>
            <person name="Talag J."/>
            <person name="Welchert J."/>
            <person name="Wing R.A."/>
        </authorList>
    </citation>
    <scope>NUCLEOTIDE SEQUENCE [LARGE SCALE GENOMIC DNA]</scope>
</reference>
<evidence type="ECO:0000313" key="2">
    <source>
        <dbReference type="EnsemblPlants" id="OGLUM06G03340.2"/>
    </source>
</evidence>
<dbReference type="EnsemblPlants" id="OGLUM06G03340.2">
    <property type="protein sequence ID" value="OGLUM06G03340.2"/>
    <property type="gene ID" value="OGLUM06G03340"/>
</dbReference>
<dbReference type="eggNOG" id="ENOG502S3YR">
    <property type="taxonomic scope" value="Eukaryota"/>
</dbReference>
<name>A0A0E0A525_9ORYZ</name>
<dbReference type="Proteomes" id="UP000026961">
    <property type="component" value="Chromosome 6"/>
</dbReference>
<proteinExistence type="predicted"/>
<dbReference type="Gramene" id="OGLUM06G03340.1">
    <property type="protein sequence ID" value="OGLUM06G03340.1"/>
    <property type="gene ID" value="OGLUM06G03340"/>
</dbReference>
<organism evidence="2">
    <name type="scientific">Oryza glumipatula</name>
    <dbReference type="NCBI Taxonomy" id="40148"/>
    <lineage>
        <taxon>Eukaryota</taxon>
        <taxon>Viridiplantae</taxon>
        <taxon>Streptophyta</taxon>
        <taxon>Embryophyta</taxon>
        <taxon>Tracheophyta</taxon>
        <taxon>Spermatophyta</taxon>
        <taxon>Magnoliopsida</taxon>
        <taxon>Liliopsida</taxon>
        <taxon>Poales</taxon>
        <taxon>Poaceae</taxon>
        <taxon>BOP clade</taxon>
        <taxon>Oryzoideae</taxon>
        <taxon>Oryzeae</taxon>
        <taxon>Oryzinae</taxon>
        <taxon>Oryza</taxon>
    </lineage>
</organism>
<dbReference type="AlphaFoldDB" id="A0A0E0A525"/>
<sequence>MAAALRGIGAKLGKVNHEKVTSALLLGSFVVLGWRSWEQQHEIDELEARKASLRAANTAMSSAMWAWREELFALAAAPSPPISASRLRVIYGEEQPPASPASKKPGTDAEEEPFAIA</sequence>
<dbReference type="EnsemblPlants" id="OGLUM06G03340.1">
    <property type="protein sequence ID" value="OGLUM06G03340.1"/>
    <property type="gene ID" value="OGLUM06G03340"/>
</dbReference>
<feature type="region of interest" description="Disordered" evidence="1">
    <location>
        <begin position="93"/>
        <end position="117"/>
    </location>
</feature>
<keyword evidence="3" id="KW-1185">Reference proteome</keyword>
<feature type="compositionally biased region" description="Acidic residues" evidence="1">
    <location>
        <begin position="108"/>
        <end position="117"/>
    </location>
</feature>
<dbReference type="PANTHER" id="PTHR38355">
    <property type="entry name" value="OS06G0149500 PROTEIN"/>
    <property type="match status" value="1"/>
</dbReference>